<proteinExistence type="predicted"/>
<dbReference type="AlphaFoldDB" id="A0A3S4M8Y5"/>
<gene>
    <name evidence="2" type="ORF">NCTC11432_00216</name>
</gene>
<dbReference type="RefSeq" id="WP_041461508.1">
    <property type="nucleotide sequence ID" value="NZ_CP031676.1"/>
</dbReference>
<dbReference type="STRING" id="525257.HMPREF0204_14265"/>
<feature type="chain" id="PRO_5018708759" description="AZL_007920/MXAN_0976 family protein" evidence="1">
    <location>
        <begin position="19"/>
        <end position="247"/>
    </location>
</feature>
<dbReference type="EMBL" id="LR134289">
    <property type="protein sequence ID" value="VEE04644.1"/>
    <property type="molecule type" value="Genomic_DNA"/>
</dbReference>
<evidence type="ECO:0000256" key="1">
    <source>
        <dbReference type="SAM" id="SignalP"/>
    </source>
</evidence>
<dbReference type="Proteomes" id="UP000279227">
    <property type="component" value="Chromosome"/>
</dbReference>
<dbReference type="KEGG" id="cgle:NCTC11432_00216"/>
<evidence type="ECO:0000313" key="3">
    <source>
        <dbReference type="Proteomes" id="UP000279227"/>
    </source>
</evidence>
<evidence type="ECO:0000313" key="2">
    <source>
        <dbReference type="EMBL" id="VEE04644.1"/>
    </source>
</evidence>
<sequence length="247" mass="27890">MNKIFALLLLFTVLFSCTDNNTMELYDKVQKPGEVNIKGFSKPDVLQLRFNGQPVTIDGKTSYTNKIETQLQFVLDQGETNKLSVYNNETGAEIAKYNITYDNIDDYKDLYFFNLPGIYLQTYAVKPQVNLGKVGFEFIFPNLGELSGTSLKNVKGILKRENGVVLAEFDNISKDNFTAVKVYSFFSSTAPVYLELYKPGTTEPYAGSKMIQVKLKQHTGANMIVLQEKMENGEWVVKGDIDVAEYL</sequence>
<protein>
    <recommendedName>
        <fullName evidence="4">AZL_007920/MXAN_0976 family protein</fullName>
    </recommendedName>
</protein>
<name>A0A3S4M8Y5_CHRGE</name>
<dbReference type="OrthoDB" id="1375129at2"/>
<evidence type="ECO:0008006" key="4">
    <source>
        <dbReference type="Google" id="ProtNLM"/>
    </source>
</evidence>
<organism evidence="2 3">
    <name type="scientific">Chryseobacterium gleum</name>
    <name type="common">Flavobacterium gleum</name>
    <dbReference type="NCBI Taxonomy" id="250"/>
    <lineage>
        <taxon>Bacteria</taxon>
        <taxon>Pseudomonadati</taxon>
        <taxon>Bacteroidota</taxon>
        <taxon>Flavobacteriia</taxon>
        <taxon>Flavobacteriales</taxon>
        <taxon>Weeksellaceae</taxon>
        <taxon>Chryseobacterium group</taxon>
        <taxon>Chryseobacterium</taxon>
    </lineage>
</organism>
<dbReference type="GeneID" id="93022602"/>
<accession>A0A3S4M8Y5</accession>
<dbReference type="PROSITE" id="PS51257">
    <property type="entry name" value="PROKAR_LIPOPROTEIN"/>
    <property type="match status" value="1"/>
</dbReference>
<feature type="signal peptide" evidence="1">
    <location>
        <begin position="1"/>
        <end position="18"/>
    </location>
</feature>
<keyword evidence="1" id="KW-0732">Signal</keyword>
<reference evidence="2 3" key="1">
    <citation type="submission" date="2018-12" db="EMBL/GenBank/DDBJ databases">
        <authorList>
            <consortium name="Pathogen Informatics"/>
        </authorList>
    </citation>
    <scope>NUCLEOTIDE SEQUENCE [LARGE SCALE GENOMIC DNA]</scope>
    <source>
        <strain evidence="2 3">NCTC11432</strain>
    </source>
</reference>